<dbReference type="AlphaFoldDB" id="A0AAV4P4Y7"/>
<comment type="caution">
    <text evidence="2">The sequence shown here is derived from an EMBL/GenBank/DDBJ whole genome shotgun (WGS) entry which is preliminary data.</text>
</comment>
<feature type="region of interest" description="Disordered" evidence="1">
    <location>
        <begin position="1"/>
        <end position="34"/>
    </location>
</feature>
<gene>
    <name evidence="2" type="ORF">CEXT_350691</name>
</gene>
<evidence type="ECO:0000313" key="2">
    <source>
        <dbReference type="EMBL" id="GIX90222.1"/>
    </source>
</evidence>
<proteinExistence type="predicted"/>
<name>A0AAV4P4Y7_CAEEX</name>
<feature type="compositionally biased region" description="Polar residues" evidence="1">
    <location>
        <begin position="1"/>
        <end position="10"/>
    </location>
</feature>
<dbReference type="Proteomes" id="UP001054945">
    <property type="component" value="Unassembled WGS sequence"/>
</dbReference>
<reference evidence="2 3" key="1">
    <citation type="submission" date="2021-06" db="EMBL/GenBank/DDBJ databases">
        <title>Caerostris extrusa draft genome.</title>
        <authorList>
            <person name="Kono N."/>
            <person name="Arakawa K."/>
        </authorList>
    </citation>
    <scope>NUCLEOTIDE SEQUENCE [LARGE SCALE GENOMIC DNA]</scope>
</reference>
<organism evidence="2 3">
    <name type="scientific">Caerostris extrusa</name>
    <name type="common">Bark spider</name>
    <name type="synonym">Caerostris bankana</name>
    <dbReference type="NCBI Taxonomy" id="172846"/>
    <lineage>
        <taxon>Eukaryota</taxon>
        <taxon>Metazoa</taxon>
        <taxon>Ecdysozoa</taxon>
        <taxon>Arthropoda</taxon>
        <taxon>Chelicerata</taxon>
        <taxon>Arachnida</taxon>
        <taxon>Araneae</taxon>
        <taxon>Araneomorphae</taxon>
        <taxon>Entelegynae</taxon>
        <taxon>Araneoidea</taxon>
        <taxon>Araneidae</taxon>
        <taxon>Caerostris</taxon>
    </lineage>
</organism>
<keyword evidence="3" id="KW-1185">Reference proteome</keyword>
<feature type="compositionally biased region" description="Polar residues" evidence="1">
    <location>
        <begin position="60"/>
        <end position="70"/>
    </location>
</feature>
<protein>
    <submittedName>
        <fullName evidence="2">Uncharacterized protein</fullName>
    </submittedName>
</protein>
<evidence type="ECO:0000313" key="3">
    <source>
        <dbReference type="Proteomes" id="UP001054945"/>
    </source>
</evidence>
<evidence type="ECO:0000256" key="1">
    <source>
        <dbReference type="SAM" id="MobiDB-lite"/>
    </source>
</evidence>
<feature type="region of interest" description="Disordered" evidence="1">
    <location>
        <begin position="51"/>
        <end position="70"/>
    </location>
</feature>
<accession>A0AAV4P4Y7</accession>
<sequence>MRINGTTYHQSKCWRRRMHADSGSGGSGPSDPGLVLKDNATLAIMFFADSSRYTERTPPATESSPYQNQN</sequence>
<dbReference type="EMBL" id="BPLR01003918">
    <property type="protein sequence ID" value="GIX90222.1"/>
    <property type="molecule type" value="Genomic_DNA"/>
</dbReference>